<keyword evidence="1" id="KW-0472">Membrane</keyword>
<gene>
    <name evidence="2" type="ORF">SAMN06295879_2052</name>
</gene>
<evidence type="ECO:0000256" key="1">
    <source>
        <dbReference type="SAM" id="Phobius"/>
    </source>
</evidence>
<dbReference type="Proteomes" id="UP000189735">
    <property type="component" value="Unassembled WGS sequence"/>
</dbReference>
<dbReference type="AlphaFoldDB" id="A0A1T4Y1I0"/>
<protein>
    <recommendedName>
        <fullName evidence="4">DUF1266 domain-containing protein</fullName>
    </recommendedName>
</protein>
<evidence type="ECO:0000313" key="2">
    <source>
        <dbReference type="EMBL" id="SKA95652.1"/>
    </source>
</evidence>
<organism evidence="2 3">
    <name type="scientific">Agreia bicolorata</name>
    <dbReference type="NCBI Taxonomy" id="110935"/>
    <lineage>
        <taxon>Bacteria</taxon>
        <taxon>Bacillati</taxon>
        <taxon>Actinomycetota</taxon>
        <taxon>Actinomycetes</taxon>
        <taxon>Micrococcales</taxon>
        <taxon>Microbacteriaceae</taxon>
        <taxon>Agreia</taxon>
    </lineage>
</organism>
<keyword evidence="1" id="KW-0812">Transmembrane</keyword>
<reference evidence="3" key="1">
    <citation type="submission" date="2017-02" db="EMBL/GenBank/DDBJ databases">
        <authorList>
            <person name="Varghese N."/>
            <person name="Submissions S."/>
        </authorList>
    </citation>
    <scope>NUCLEOTIDE SEQUENCE [LARGE SCALE GENOMIC DNA]</scope>
    <source>
        <strain evidence="3">VKM Ac-2052</strain>
    </source>
</reference>
<keyword evidence="1" id="KW-1133">Transmembrane helix</keyword>
<evidence type="ECO:0008006" key="4">
    <source>
        <dbReference type="Google" id="ProtNLM"/>
    </source>
</evidence>
<feature type="transmembrane region" description="Helical" evidence="1">
    <location>
        <begin position="16"/>
        <end position="34"/>
    </location>
</feature>
<evidence type="ECO:0000313" key="3">
    <source>
        <dbReference type="Proteomes" id="UP000189735"/>
    </source>
</evidence>
<proteinExistence type="predicted"/>
<accession>A0A1T4Y1I0</accession>
<name>A0A1T4Y1I0_9MICO</name>
<sequence length="243" mass="27130">MDEKIPLQRTTLNTTTAIYVAFLVPMGIAIVAFLEVRRRSRVGKLPAGRQPLLVSQQDLPPDDLDELLANISMSAAEYDGWFKDRQTVEGALEGFAETVGVWVTEGLAGSQNVVDAATECIAQGLETPSLLMLASLYRGESWWTVRPLVEGSLAELGLPVLESPTYWQMRAVKLMCREYLMNEITARQLTRWAYTCISYAGLAEAQDLVALDDWFDDSNHVDEAELRTRSFATLWLRHTSAQA</sequence>
<dbReference type="EMBL" id="FUYG01000005">
    <property type="protein sequence ID" value="SKA95652.1"/>
    <property type="molecule type" value="Genomic_DNA"/>
</dbReference>